<dbReference type="PANTHER" id="PTHR43142">
    <property type="entry name" value="CARBOXYLIC ESTER HYDROLASE"/>
    <property type="match status" value="1"/>
</dbReference>
<evidence type="ECO:0000256" key="1">
    <source>
        <dbReference type="ARBA" id="ARBA00005964"/>
    </source>
</evidence>
<dbReference type="Gene3D" id="3.40.50.1820">
    <property type="entry name" value="alpha/beta hydrolase"/>
    <property type="match status" value="1"/>
</dbReference>
<keyword evidence="4" id="KW-1015">Disulfide bond</keyword>
<sequence length="551" mass="62702">MVQVKVTEGILDGEKITNEICGTYYSFKGIPYASPPVGNLRFKAPQPPIPWDGIRSAKELGDICYQFNFLKRVREKGSEDCLYLNVYTPNLKPAEPLPVMIWIHGGAFCCGSGDDSIYGPDYLIRHGVVLVTINYRLEILGFLCLDTEDIPGNAGVKDQVAAMKWVQKNICNFGGDPKNVTIFGQSAGAACVTYHCVSPITKGLFKRAIAQSGCMLNSWAQTYRPRERAIALAKHLGCNSQDDNELYEFFKSQPVESIAEIQLPTMMREKDLDKYETQFTVVSEKTFPNVEAFFTGDVIEALKSDIHEGVELLLGYNEDEGTVNVMAARDIDKMVHLANNYNEYFVSRPFSLYCSVHDQMEIGGIVKDYYLQNRHITVKNLNALSQYFACDAVKLGVWHFVKLFAVKNKVFMYKFGCKSERNLFSKICGVTTFYRNSSIVGHCDEIGYIFPMKAISQKINTSPDALKLINTVSKLWTNFATFGNPTPDTTRGTTWRRFRPDNQHYLYISHILIRRSIPDKEEQLFWEDLYKKYLPQYLHQVQDPVHLVAKY</sequence>
<comment type="caution">
    <text evidence="8">The sequence shown here is derived from an EMBL/GenBank/DDBJ whole genome shotgun (WGS) entry which is preliminary data.</text>
</comment>
<dbReference type="Pfam" id="PF00135">
    <property type="entry name" value="COesterase"/>
    <property type="match status" value="1"/>
</dbReference>
<evidence type="ECO:0000256" key="6">
    <source>
        <dbReference type="RuleBase" id="RU361235"/>
    </source>
</evidence>
<organism evidence="8 9">
    <name type="scientific">Loxostege sticticalis</name>
    <name type="common">Beet webworm moth</name>
    <dbReference type="NCBI Taxonomy" id="481309"/>
    <lineage>
        <taxon>Eukaryota</taxon>
        <taxon>Metazoa</taxon>
        <taxon>Ecdysozoa</taxon>
        <taxon>Arthropoda</taxon>
        <taxon>Hexapoda</taxon>
        <taxon>Insecta</taxon>
        <taxon>Pterygota</taxon>
        <taxon>Neoptera</taxon>
        <taxon>Endopterygota</taxon>
        <taxon>Lepidoptera</taxon>
        <taxon>Glossata</taxon>
        <taxon>Ditrysia</taxon>
        <taxon>Pyraloidea</taxon>
        <taxon>Crambidae</taxon>
        <taxon>Pyraustinae</taxon>
        <taxon>Loxostege</taxon>
    </lineage>
</organism>
<evidence type="ECO:0000256" key="4">
    <source>
        <dbReference type="ARBA" id="ARBA00023157"/>
    </source>
</evidence>
<keyword evidence="2" id="KW-0719">Serine esterase</keyword>
<proteinExistence type="inferred from homology"/>
<feature type="domain" description="Carboxylesterase type B" evidence="7">
    <location>
        <begin position="3"/>
        <end position="510"/>
    </location>
</feature>
<dbReference type="PROSITE" id="PS00941">
    <property type="entry name" value="CARBOXYLESTERASE_B_2"/>
    <property type="match status" value="1"/>
</dbReference>
<dbReference type="InterPro" id="IPR029058">
    <property type="entry name" value="AB_hydrolase_fold"/>
</dbReference>
<evidence type="ECO:0000313" key="9">
    <source>
        <dbReference type="Proteomes" id="UP001549920"/>
    </source>
</evidence>
<dbReference type="EC" id="3.1.1.-" evidence="6"/>
<protein>
    <recommendedName>
        <fullName evidence="6">Carboxylic ester hydrolase</fullName>
        <ecNumber evidence="6">3.1.1.-</ecNumber>
    </recommendedName>
</protein>
<keyword evidence="3 6" id="KW-0378">Hydrolase</keyword>
<evidence type="ECO:0000259" key="7">
    <source>
        <dbReference type="Pfam" id="PF00135"/>
    </source>
</evidence>
<dbReference type="PANTHER" id="PTHR43142:SF1">
    <property type="entry name" value="CARBOXYLIC ESTER HYDROLASE"/>
    <property type="match status" value="1"/>
</dbReference>
<accession>A0ABR3HVK7</accession>
<keyword evidence="5" id="KW-0325">Glycoprotein</keyword>
<comment type="similarity">
    <text evidence="1 6">Belongs to the type-B carboxylesterase/lipase family.</text>
</comment>
<reference evidence="8 9" key="1">
    <citation type="submission" date="2024-06" db="EMBL/GenBank/DDBJ databases">
        <title>A chromosome-level genome assembly of beet webworm, Loxostege sticticalis.</title>
        <authorList>
            <person name="Zhang Y."/>
        </authorList>
    </citation>
    <scope>NUCLEOTIDE SEQUENCE [LARGE SCALE GENOMIC DNA]</scope>
    <source>
        <strain evidence="8">AQ026</strain>
        <tissue evidence="8">Whole body</tissue>
    </source>
</reference>
<gene>
    <name evidence="8" type="ORF">ABMA27_001833</name>
</gene>
<evidence type="ECO:0000256" key="2">
    <source>
        <dbReference type="ARBA" id="ARBA00022487"/>
    </source>
</evidence>
<dbReference type="InterPro" id="IPR002018">
    <property type="entry name" value="CarbesteraseB"/>
</dbReference>
<evidence type="ECO:0000256" key="3">
    <source>
        <dbReference type="ARBA" id="ARBA00022801"/>
    </source>
</evidence>
<dbReference type="Proteomes" id="UP001549920">
    <property type="component" value="Unassembled WGS sequence"/>
</dbReference>
<dbReference type="SUPFAM" id="SSF53474">
    <property type="entry name" value="alpha/beta-Hydrolases"/>
    <property type="match status" value="1"/>
</dbReference>
<evidence type="ECO:0000313" key="8">
    <source>
        <dbReference type="EMBL" id="KAL0880603.1"/>
    </source>
</evidence>
<dbReference type="InterPro" id="IPR019819">
    <property type="entry name" value="Carboxylesterase_B_CS"/>
</dbReference>
<dbReference type="InterPro" id="IPR019826">
    <property type="entry name" value="Carboxylesterase_B_AS"/>
</dbReference>
<evidence type="ECO:0000256" key="5">
    <source>
        <dbReference type="ARBA" id="ARBA00023180"/>
    </source>
</evidence>
<dbReference type="PROSITE" id="PS00122">
    <property type="entry name" value="CARBOXYLESTERASE_B_1"/>
    <property type="match status" value="1"/>
</dbReference>
<name>A0ABR3HVK7_LOXSC</name>
<dbReference type="EMBL" id="JBEUOH010000012">
    <property type="protein sequence ID" value="KAL0880603.1"/>
    <property type="molecule type" value="Genomic_DNA"/>
</dbReference>
<keyword evidence="9" id="KW-1185">Reference proteome</keyword>